<dbReference type="Proteomes" id="UP000002071">
    <property type="component" value="Chromosome"/>
</dbReference>
<dbReference type="HOGENOM" id="CLU_069982_0_0_2"/>
<evidence type="ECO:0000259" key="3">
    <source>
        <dbReference type="Pfam" id="PF24003"/>
    </source>
</evidence>
<reference evidence="4 5" key="1">
    <citation type="journal article" date="2009" name="Stand. Genomic Sci.">
        <title>Complete genome sequence of Halorhabdus utahensis type strain (AX-2).</title>
        <authorList>
            <person name="Anderson I."/>
            <person name="Tindall B.J."/>
            <person name="Pomrenke H."/>
            <person name="Goker M."/>
            <person name="Lapidus A."/>
            <person name="Nolan M."/>
            <person name="Copeland A."/>
            <person name="Glavina Del Rio T."/>
            <person name="Chen F."/>
            <person name="Tice H."/>
            <person name="Cheng J.F."/>
            <person name="Lucas S."/>
            <person name="Chertkov O."/>
            <person name="Bruce D."/>
            <person name="Brettin T."/>
            <person name="Detter J.C."/>
            <person name="Han C."/>
            <person name="Goodwin L."/>
            <person name="Land M."/>
            <person name="Hauser L."/>
            <person name="Chang Y.J."/>
            <person name="Jeffries C.D."/>
            <person name="Pitluck S."/>
            <person name="Pati A."/>
            <person name="Mavromatis K."/>
            <person name="Ivanova N."/>
            <person name="Ovchinnikova G."/>
            <person name="Chen A."/>
            <person name="Palaniappan K."/>
            <person name="Chain P."/>
            <person name="Rohde M."/>
            <person name="Bristow J."/>
            <person name="Eisen J.A."/>
            <person name="Markowitz V."/>
            <person name="Hugenholtz P."/>
            <person name="Kyrpides N.C."/>
            <person name="Klenk H.P."/>
        </authorList>
    </citation>
    <scope>NUCLEOTIDE SEQUENCE [LARGE SCALE GENOMIC DNA]</scope>
    <source>
        <strain evidence="5">DSM 12940 / JCM 11049 / AX-2</strain>
    </source>
</reference>
<keyword evidence="2" id="KW-1133">Transmembrane helix</keyword>
<dbReference type="Pfam" id="PF24003">
    <property type="entry name" value="DUF7319"/>
    <property type="match status" value="1"/>
</dbReference>
<evidence type="ECO:0000256" key="2">
    <source>
        <dbReference type="SAM" id="Phobius"/>
    </source>
</evidence>
<dbReference type="InterPro" id="IPR055743">
    <property type="entry name" value="DUF7319"/>
</dbReference>
<feature type="transmembrane region" description="Helical" evidence="2">
    <location>
        <begin position="185"/>
        <end position="207"/>
    </location>
</feature>
<organism evidence="4 5">
    <name type="scientific">Halorhabdus utahensis (strain DSM 12940 / JCM 11049 / AX-2)</name>
    <dbReference type="NCBI Taxonomy" id="519442"/>
    <lineage>
        <taxon>Archaea</taxon>
        <taxon>Methanobacteriati</taxon>
        <taxon>Methanobacteriota</taxon>
        <taxon>Stenosarchaea group</taxon>
        <taxon>Halobacteria</taxon>
        <taxon>Halobacteriales</taxon>
        <taxon>Haloarculaceae</taxon>
        <taxon>Halorhabdus</taxon>
    </lineage>
</organism>
<feature type="transmembrane region" description="Helical" evidence="2">
    <location>
        <begin position="161"/>
        <end position="179"/>
    </location>
</feature>
<dbReference type="GeneID" id="8382849"/>
<dbReference type="EMBL" id="CP001687">
    <property type="protein sequence ID" value="ACV10769.1"/>
    <property type="molecule type" value="Genomic_DNA"/>
</dbReference>
<gene>
    <name evidence="4" type="ordered locus">Huta_0582</name>
</gene>
<sequence>MAPAESTNDAPAGDSEPSLSELREQVEEKYDFESFGPAEMDEMDREEWEAAFDTETWITGEKLLDRLEADLRQRVADRDVFARIEREDDRLLAYSDESYAVVYGDGSVEGEGTVRRDVEPSVALCSMDSYDVPDPPRGDVLPDPDEVEEGDGELGNVMIQLLSIAQLLGGVVLLGYGFLGNGIAFVAGLFLLGIGLFLLVVVANARLSEAFRADAYRTRLRQMGAEGDERPAFVPDDDAELAAGSVRQPEPNQDGDRPRERASTDDTVVGDTDAE</sequence>
<protein>
    <recommendedName>
        <fullName evidence="3">DUF7319 domain-containing protein</fullName>
    </recommendedName>
</protein>
<evidence type="ECO:0000313" key="5">
    <source>
        <dbReference type="Proteomes" id="UP000002071"/>
    </source>
</evidence>
<feature type="compositionally biased region" description="Basic and acidic residues" evidence="1">
    <location>
        <begin position="254"/>
        <end position="264"/>
    </location>
</feature>
<feature type="region of interest" description="Disordered" evidence="1">
    <location>
        <begin position="1"/>
        <end position="27"/>
    </location>
</feature>
<dbReference type="KEGG" id="hut:Huta_0582"/>
<dbReference type="AlphaFoldDB" id="C7NSV8"/>
<keyword evidence="2" id="KW-0472">Membrane</keyword>
<evidence type="ECO:0000313" key="4">
    <source>
        <dbReference type="EMBL" id="ACV10769.1"/>
    </source>
</evidence>
<evidence type="ECO:0000256" key="1">
    <source>
        <dbReference type="SAM" id="MobiDB-lite"/>
    </source>
</evidence>
<dbReference type="OrthoDB" id="213250at2157"/>
<proteinExistence type="predicted"/>
<dbReference type="eggNOG" id="arCOG04597">
    <property type="taxonomic scope" value="Archaea"/>
</dbReference>
<dbReference type="STRING" id="519442.Huta_0582"/>
<feature type="region of interest" description="Disordered" evidence="1">
    <location>
        <begin position="227"/>
        <end position="275"/>
    </location>
</feature>
<dbReference type="RefSeq" id="WP_015788350.1">
    <property type="nucleotide sequence ID" value="NC_013158.1"/>
</dbReference>
<keyword evidence="2" id="KW-0812">Transmembrane</keyword>
<accession>C7NSV8</accession>
<keyword evidence="5" id="KW-1185">Reference proteome</keyword>
<name>C7NSV8_HALUD</name>
<feature type="domain" description="DUF7319" evidence="3">
    <location>
        <begin position="43"/>
        <end position="238"/>
    </location>
</feature>